<keyword evidence="5 9" id="KW-0862">Zinc</keyword>
<keyword evidence="8 10" id="KW-0961">Cell wall biogenesis/degradation</keyword>
<dbReference type="HAMAP" id="MF_01924">
    <property type="entry name" value="A_A_dipeptidase"/>
    <property type="match status" value="1"/>
</dbReference>
<evidence type="ECO:0000256" key="5">
    <source>
        <dbReference type="ARBA" id="ARBA00022833"/>
    </source>
</evidence>
<dbReference type="PANTHER" id="PTHR43126">
    <property type="entry name" value="D-ALANYL-D-ALANINE DIPEPTIDASE"/>
    <property type="match status" value="1"/>
</dbReference>
<dbReference type="InterPro" id="IPR009045">
    <property type="entry name" value="Zn_M74/Hedgehog-like"/>
</dbReference>
<evidence type="ECO:0000256" key="1">
    <source>
        <dbReference type="ARBA" id="ARBA00001362"/>
    </source>
</evidence>
<dbReference type="PANTHER" id="PTHR43126:SF1">
    <property type="entry name" value="D-ALANYL-D-ALANINE DIPEPTIDASE"/>
    <property type="match status" value="1"/>
</dbReference>
<evidence type="ECO:0000256" key="11">
    <source>
        <dbReference type="SAM" id="SignalP"/>
    </source>
</evidence>
<evidence type="ECO:0000256" key="9">
    <source>
        <dbReference type="HAMAP-Rule" id="MF_01924"/>
    </source>
</evidence>
<evidence type="ECO:0000256" key="6">
    <source>
        <dbReference type="ARBA" id="ARBA00022997"/>
    </source>
</evidence>
<dbReference type="CDD" id="cd14817">
    <property type="entry name" value="D-Ala-D-Ala_dipeptidase_VanX"/>
    <property type="match status" value="1"/>
</dbReference>
<keyword evidence="3 9" id="KW-0479">Metal-binding</keyword>
<keyword evidence="7 9" id="KW-0482">Metalloprotease</keyword>
<evidence type="ECO:0000313" key="12">
    <source>
        <dbReference type="EMBL" id="MFB9052975.1"/>
    </source>
</evidence>
<accession>A0ABV5F0L9</accession>
<comment type="caution">
    <text evidence="12">The sequence shown here is derived from an EMBL/GenBank/DDBJ whole genome shotgun (WGS) entry which is preliminary data.</text>
</comment>
<comment type="function">
    <text evidence="9 10">Catalyzes hydrolysis of the D-alanyl-D-alanine dipeptide.</text>
</comment>
<feature type="site" description="Transition state stabilizer" evidence="9">
    <location>
        <position position="90"/>
    </location>
</feature>
<dbReference type="Proteomes" id="UP001589605">
    <property type="component" value="Unassembled WGS sequence"/>
</dbReference>
<feature type="binding site" evidence="9">
    <location>
        <position position="203"/>
    </location>
    <ligand>
        <name>Zn(2+)</name>
        <dbReference type="ChEBI" id="CHEBI:29105"/>
        <note>catalytic</note>
    </ligand>
</feature>
<dbReference type="PIRSF" id="PIRSF026671">
    <property type="entry name" value="AA_dipeptidase"/>
    <property type="match status" value="1"/>
</dbReference>
<protein>
    <recommendedName>
        <fullName evidence="9 10">D-alanyl-D-alanine dipeptidase</fullName>
        <shortName evidence="9 10">D-Ala-D-Ala dipeptidase</shortName>
        <ecNumber evidence="9 10">3.4.13.22</ecNumber>
    </recommendedName>
</protein>
<feature type="binding site" evidence="9">
    <location>
        <position position="135"/>
    </location>
    <ligand>
        <name>Zn(2+)</name>
        <dbReference type="ChEBI" id="CHEBI:29105"/>
        <note>catalytic</note>
    </ligand>
</feature>
<feature type="signal peptide" evidence="11">
    <location>
        <begin position="1"/>
        <end position="18"/>
    </location>
</feature>
<dbReference type="Pfam" id="PF01427">
    <property type="entry name" value="Peptidase_M15"/>
    <property type="match status" value="1"/>
</dbReference>
<comment type="catalytic activity">
    <reaction evidence="1 9 10">
        <text>D-alanyl-D-alanine + H2O = 2 D-alanine</text>
        <dbReference type="Rhea" id="RHEA:20661"/>
        <dbReference type="ChEBI" id="CHEBI:15377"/>
        <dbReference type="ChEBI" id="CHEBI:57416"/>
        <dbReference type="ChEBI" id="CHEBI:57822"/>
        <dbReference type="EC" id="3.4.13.22"/>
    </reaction>
</comment>
<name>A0ABV5F0L9_9FLAO</name>
<evidence type="ECO:0000313" key="13">
    <source>
        <dbReference type="Proteomes" id="UP001589605"/>
    </source>
</evidence>
<evidence type="ECO:0000256" key="10">
    <source>
        <dbReference type="PIRNR" id="PIRNR026671"/>
    </source>
</evidence>
<proteinExistence type="inferred from homology"/>
<dbReference type="InterPro" id="IPR000755">
    <property type="entry name" value="A_A_dipeptidase"/>
</dbReference>
<dbReference type="Gene3D" id="3.30.1380.10">
    <property type="match status" value="1"/>
</dbReference>
<reference evidence="12 13" key="1">
    <citation type="submission" date="2024-09" db="EMBL/GenBank/DDBJ databases">
        <authorList>
            <person name="Sun Q."/>
            <person name="Mori K."/>
        </authorList>
    </citation>
    <scope>NUCLEOTIDE SEQUENCE [LARGE SCALE GENOMIC DNA]</scope>
    <source>
        <strain evidence="12 13">CECT 8286</strain>
    </source>
</reference>
<feature type="binding site" evidence="9">
    <location>
        <position position="142"/>
    </location>
    <ligand>
        <name>Zn(2+)</name>
        <dbReference type="ChEBI" id="CHEBI:29105"/>
        <note>catalytic</note>
    </ligand>
</feature>
<gene>
    <name evidence="12" type="ORF">ACFFVB_07760</name>
</gene>
<evidence type="ECO:0000256" key="2">
    <source>
        <dbReference type="ARBA" id="ARBA00022670"/>
    </source>
</evidence>
<evidence type="ECO:0000256" key="3">
    <source>
        <dbReference type="ARBA" id="ARBA00022723"/>
    </source>
</evidence>
<keyword evidence="4 9" id="KW-0378">Hydrolase</keyword>
<keyword evidence="2 9" id="KW-0645">Protease</keyword>
<dbReference type="EC" id="3.4.13.22" evidence="9 10"/>
<comment type="cofactor">
    <cofactor evidence="9">
        <name>Zn(2+)</name>
        <dbReference type="ChEBI" id="CHEBI:29105"/>
    </cofactor>
    <text evidence="9">Binds 1 zinc ion per subunit.</text>
</comment>
<evidence type="ECO:0000256" key="4">
    <source>
        <dbReference type="ARBA" id="ARBA00022801"/>
    </source>
</evidence>
<dbReference type="EMBL" id="JBHMEZ010000003">
    <property type="protein sequence ID" value="MFB9052975.1"/>
    <property type="molecule type" value="Genomic_DNA"/>
</dbReference>
<organism evidence="12 13">
    <name type="scientific">Formosa undariae</name>
    <dbReference type="NCBI Taxonomy" id="1325436"/>
    <lineage>
        <taxon>Bacteria</taxon>
        <taxon>Pseudomonadati</taxon>
        <taxon>Bacteroidota</taxon>
        <taxon>Flavobacteriia</taxon>
        <taxon>Flavobacteriales</taxon>
        <taxon>Flavobacteriaceae</taxon>
        <taxon>Formosa</taxon>
    </lineage>
</organism>
<sequence>MKFKITFFCFLISFYAFSQLPKGFVYVKDVVPSIQLEMRYCTDYNFVGEPIYGYHNAVGIVTQETAEALKAVQKELEAQNLSLKIYDAYRPQEAVNHFIKWAKNINDTIMKPHFYPDVNKRYLFRDGYIASKSRHSSGSTVDLTIVHTDTDENLDMGSPFDFFGEPSWVAYTNLSAEQKHNRILLQRVMQKHGFRSYSKEWWHFTLRNEPFKNQYFNFPVE</sequence>
<evidence type="ECO:0000256" key="8">
    <source>
        <dbReference type="ARBA" id="ARBA00023316"/>
    </source>
</evidence>
<feature type="active site" description="Proton donor/acceptor" evidence="9">
    <location>
        <position position="200"/>
    </location>
</feature>
<keyword evidence="6 9" id="KW-0224">Dipeptidase</keyword>
<dbReference type="SUPFAM" id="SSF55166">
    <property type="entry name" value="Hedgehog/DD-peptidase"/>
    <property type="match status" value="1"/>
</dbReference>
<keyword evidence="11" id="KW-0732">Signal</keyword>
<dbReference type="RefSeq" id="WP_382382143.1">
    <property type="nucleotide sequence ID" value="NZ_JBHMEZ010000003.1"/>
</dbReference>
<comment type="similarity">
    <text evidence="9 10">Belongs to the peptidase M15D family.</text>
</comment>
<feature type="chain" id="PRO_5046908914" description="D-alanyl-D-alanine dipeptidase" evidence="11">
    <location>
        <begin position="19"/>
        <end position="221"/>
    </location>
</feature>
<keyword evidence="13" id="KW-1185">Reference proteome</keyword>
<evidence type="ECO:0000256" key="7">
    <source>
        <dbReference type="ARBA" id="ARBA00023049"/>
    </source>
</evidence>